<gene>
    <name evidence="7" type="ORF">BJ998_008463</name>
</gene>
<organism evidence="7 8">
    <name type="scientific">Kutzneria kofuensis</name>
    <dbReference type="NCBI Taxonomy" id="103725"/>
    <lineage>
        <taxon>Bacteria</taxon>
        <taxon>Bacillati</taxon>
        <taxon>Actinomycetota</taxon>
        <taxon>Actinomycetes</taxon>
        <taxon>Pseudonocardiales</taxon>
        <taxon>Pseudonocardiaceae</taxon>
        <taxon>Kutzneria</taxon>
    </lineage>
</organism>
<accession>A0A7W9NLX3</accession>
<dbReference type="EMBL" id="JACHIR010000002">
    <property type="protein sequence ID" value="MBB5897204.1"/>
    <property type="molecule type" value="Genomic_DNA"/>
</dbReference>
<comment type="subcellular location">
    <subcellularLocation>
        <location evidence="1">Cell membrane</location>
        <topology evidence="1">Multi-pass membrane protein</topology>
    </subcellularLocation>
</comment>
<dbReference type="CDD" id="cd17316">
    <property type="entry name" value="MFS_SV2_like"/>
    <property type="match status" value="1"/>
</dbReference>
<evidence type="ECO:0000256" key="4">
    <source>
        <dbReference type="ARBA" id="ARBA00023136"/>
    </source>
</evidence>
<reference evidence="7 8" key="1">
    <citation type="submission" date="2020-08" db="EMBL/GenBank/DDBJ databases">
        <title>Sequencing the genomes of 1000 actinobacteria strains.</title>
        <authorList>
            <person name="Klenk H.-P."/>
        </authorList>
    </citation>
    <scope>NUCLEOTIDE SEQUENCE [LARGE SCALE GENOMIC DNA]</scope>
    <source>
        <strain evidence="7 8">DSM 43851</strain>
    </source>
</reference>
<dbReference type="RefSeq" id="WP_312890643.1">
    <property type="nucleotide sequence ID" value="NZ_JACHIR010000002.1"/>
</dbReference>
<feature type="transmembrane region" description="Helical" evidence="5">
    <location>
        <begin position="397"/>
        <end position="419"/>
    </location>
</feature>
<feature type="transmembrane region" description="Helical" evidence="5">
    <location>
        <begin position="156"/>
        <end position="174"/>
    </location>
</feature>
<evidence type="ECO:0000259" key="6">
    <source>
        <dbReference type="PROSITE" id="PS50850"/>
    </source>
</evidence>
<feature type="transmembrane region" description="Helical" evidence="5">
    <location>
        <begin position="90"/>
        <end position="109"/>
    </location>
</feature>
<feature type="transmembrane region" description="Helical" evidence="5">
    <location>
        <begin position="336"/>
        <end position="357"/>
    </location>
</feature>
<feature type="transmembrane region" description="Helical" evidence="5">
    <location>
        <begin position="21"/>
        <end position="40"/>
    </location>
</feature>
<keyword evidence="8" id="KW-1185">Reference proteome</keyword>
<evidence type="ECO:0000313" key="8">
    <source>
        <dbReference type="Proteomes" id="UP000585638"/>
    </source>
</evidence>
<dbReference type="PANTHER" id="PTHR23508">
    <property type="entry name" value="CARBOXYLIC ACID TRANSPORTER PROTEIN HOMOLOG"/>
    <property type="match status" value="1"/>
</dbReference>
<evidence type="ECO:0000256" key="1">
    <source>
        <dbReference type="ARBA" id="ARBA00004651"/>
    </source>
</evidence>
<feature type="transmembrane region" description="Helical" evidence="5">
    <location>
        <begin position="270"/>
        <end position="287"/>
    </location>
</feature>
<feature type="domain" description="Major facilitator superfamily (MFS) profile" evidence="6">
    <location>
        <begin position="21"/>
        <end position="457"/>
    </location>
</feature>
<dbReference type="InterPro" id="IPR036259">
    <property type="entry name" value="MFS_trans_sf"/>
</dbReference>
<evidence type="ECO:0000256" key="2">
    <source>
        <dbReference type="ARBA" id="ARBA00022692"/>
    </source>
</evidence>
<proteinExistence type="predicted"/>
<feature type="transmembrane region" description="Helical" evidence="5">
    <location>
        <begin position="363"/>
        <end position="385"/>
    </location>
</feature>
<name>A0A7W9NLX3_9PSEU</name>
<evidence type="ECO:0000313" key="7">
    <source>
        <dbReference type="EMBL" id="MBB5897204.1"/>
    </source>
</evidence>
<dbReference type="Pfam" id="PF00083">
    <property type="entry name" value="Sugar_tr"/>
    <property type="match status" value="1"/>
</dbReference>
<keyword evidence="3 5" id="KW-1133">Transmembrane helix</keyword>
<dbReference type="GO" id="GO:0046943">
    <property type="term" value="F:carboxylic acid transmembrane transporter activity"/>
    <property type="evidence" value="ECO:0007669"/>
    <property type="project" value="TreeGrafter"/>
</dbReference>
<dbReference type="AlphaFoldDB" id="A0A7W9NLX3"/>
<feature type="transmembrane region" description="Helical" evidence="5">
    <location>
        <begin position="115"/>
        <end position="136"/>
    </location>
</feature>
<dbReference type="InterPro" id="IPR020846">
    <property type="entry name" value="MFS_dom"/>
</dbReference>
<evidence type="ECO:0000256" key="5">
    <source>
        <dbReference type="SAM" id="Phobius"/>
    </source>
</evidence>
<feature type="transmembrane region" description="Helical" evidence="5">
    <location>
        <begin position="180"/>
        <end position="199"/>
    </location>
</feature>
<evidence type="ECO:0000256" key="3">
    <source>
        <dbReference type="ARBA" id="ARBA00022989"/>
    </source>
</evidence>
<dbReference type="Proteomes" id="UP000585638">
    <property type="component" value="Unassembled WGS sequence"/>
</dbReference>
<keyword evidence="4 5" id="KW-0472">Membrane</keyword>
<dbReference type="Gene3D" id="1.20.1250.20">
    <property type="entry name" value="MFS general substrate transporter like domains"/>
    <property type="match status" value="1"/>
</dbReference>
<protein>
    <submittedName>
        <fullName evidence="7">MFS family permease</fullName>
    </submittedName>
</protein>
<sequence length="472" mass="50297">MRTRIPARLDRLPWSKFHWRVLVGLGSVWILDGLEVTIVGSVAARMAEAGSGVQISPTEIGVAASLYVAGACLGALLFGQLTDRFGRKKLFMVTLALYLAATVATAFTFAPWYFFIARFLTGAGIGGEYAAINSAIDELIPARLRGRVDLVINGTYWAGAAAGSAISLVLLNTALLPADLGWRLAFGLGAVLGLGVLIVRRHVPESPRWLFIHGRQDDAENIVRGIEHAVEQERHEQLEEPEDELKIRQRRTISFRELARTAFTVYPKRAVLGLALFVGQAFLYNAFTFNLGTLFGGYYGVSSGTAPMFLVAFALGNMLGPITLGRLFDTVGRKPMIALSYFGSALCTVPLIWLFLTKIGGEWGFLGLLVVTFFLASAGASAAYLTVSEIFPMETRALAIAFFYAVGTGLGGIVGPVLFGQLISSGARIEVAIGFAVGAGVMALGGIAELVLGVKAEGAALEDVAKPLSAAE</sequence>
<dbReference type="SUPFAM" id="SSF103473">
    <property type="entry name" value="MFS general substrate transporter"/>
    <property type="match status" value="1"/>
</dbReference>
<keyword evidence="2 5" id="KW-0812">Transmembrane</keyword>
<dbReference type="InterPro" id="IPR005828">
    <property type="entry name" value="MFS_sugar_transport-like"/>
</dbReference>
<dbReference type="PROSITE" id="PS50850">
    <property type="entry name" value="MFS"/>
    <property type="match status" value="1"/>
</dbReference>
<dbReference type="GO" id="GO:0005886">
    <property type="term" value="C:plasma membrane"/>
    <property type="evidence" value="ECO:0007669"/>
    <property type="project" value="UniProtKB-SubCell"/>
</dbReference>
<feature type="transmembrane region" description="Helical" evidence="5">
    <location>
        <begin position="431"/>
        <end position="452"/>
    </location>
</feature>
<feature type="transmembrane region" description="Helical" evidence="5">
    <location>
        <begin position="307"/>
        <end position="324"/>
    </location>
</feature>
<comment type="caution">
    <text evidence="7">The sequence shown here is derived from an EMBL/GenBank/DDBJ whole genome shotgun (WGS) entry which is preliminary data.</text>
</comment>
<feature type="transmembrane region" description="Helical" evidence="5">
    <location>
        <begin position="60"/>
        <end position="78"/>
    </location>
</feature>
<dbReference type="PANTHER" id="PTHR23508:SF10">
    <property type="entry name" value="CARBOXYLIC ACID TRANSPORTER PROTEIN HOMOLOG"/>
    <property type="match status" value="1"/>
</dbReference>